<keyword evidence="4" id="KW-1185">Reference proteome</keyword>
<protein>
    <submittedName>
        <fullName evidence="3">4674_t:CDS:1</fullName>
    </submittedName>
</protein>
<sequence length="245" mass="27416">KELAEGFIVEMFLSGLKKNNAIFVAVAVPKDLNEAIAIARRVEAGDYYGQLTPEDHKSQQKLGGELSDLKKRIDEMALNYATLTDKIKNDKERSQNNYYQRYKKMFEKECHKCGKSPRVQKEQCSACKPPKAQKEQCSACKPPKAQKEQCSACKSPRAQKEWCSACKPAKAQKEQCSACKPPKAQKEQCSACKPPKAQKECCSACKPPKAQKNRALPISRQMRKKNGALPVSHKNVQKEKKGANP</sequence>
<accession>A0ABN7WAQ4</accession>
<feature type="non-terminal residue" evidence="3">
    <location>
        <position position="1"/>
    </location>
</feature>
<evidence type="ECO:0000256" key="2">
    <source>
        <dbReference type="SAM" id="MobiDB-lite"/>
    </source>
</evidence>
<feature type="region of interest" description="Disordered" evidence="2">
    <location>
        <begin position="212"/>
        <end position="245"/>
    </location>
</feature>
<comment type="caution">
    <text evidence="3">The sequence shown here is derived from an EMBL/GenBank/DDBJ whole genome shotgun (WGS) entry which is preliminary data.</text>
</comment>
<reference evidence="3 4" key="1">
    <citation type="submission" date="2021-06" db="EMBL/GenBank/DDBJ databases">
        <authorList>
            <person name="Kallberg Y."/>
            <person name="Tangrot J."/>
            <person name="Rosling A."/>
        </authorList>
    </citation>
    <scope>NUCLEOTIDE SEQUENCE [LARGE SCALE GENOMIC DNA]</scope>
    <source>
        <strain evidence="3 4">120-4 pot B 10/14</strain>
    </source>
</reference>
<proteinExistence type="predicted"/>
<gene>
    <name evidence="3" type="ORF">GMARGA_LOCUS27950</name>
</gene>
<keyword evidence="1" id="KW-0175">Coiled coil</keyword>
<organism evidence="3 4">
    <name type="scientific">Gigaspora margarita</name>
    <dbReference type="NCBI Taxonomy" id="4874"/>
    <lineage>
        <taxon>Eukaryota</taxon>
        <taxon>Fungi</taxon>
        <taxon>Fungi incertae sedis</taxon>
        <taxon>Mucoromycota</taxon>
        <taxon>Glomeromycotina</taxon>
        <taxon>Glomeromycetes</taxon>
        <taxon>Diversisporales</taxon>
        <taxon>Gigasporaceae</taxon>
        <taxon>Gigaspora</taxon>
    </lineage>
</organism>
<evidence type="ECO:0000313" key="4">
    <source>
        <dbReference type="Proteomes" id="UP000789901"/>
    </source>
</evidence>
<name>A0ABN7WAQ4_GIGMA</name>
<feature type="coiled-coil region" evidence="1">
    <location>
        <begin position="66"/>
        <end position="93"/>
    </location>
</feature>
<dbReference type="EMBL" id="CAJVQB010034964">
    <property type="protein sequence ID" value="CAG8821918.1"/>
    <property type="molecule type" value="Genomic_DNA"/>
</dbReference>
<feature type="compositionally biased region" description="Basic and acidic residues" evidence="2">
    <location>
        <begin position="236"/>
        <end position="245"/>
    </location>
</feature>
<evidence type="ECO:0000313" key="3">
    <source>
        <dbReference type="EMBL" id="CAG8821918.1"/>
    </source>
</evidence>
<evidence type="ECO:0000256" key="1">
    <source>
        <dbReference type="SAM" id="Coils"/>
    </source>
</evidence>
<dbReference type="Proteomes" id="UP000789901">
    <property type="component" value="Unassembled WGS sequence"/>
</dbReference>